<gene>
    <name evidence="2" type="ORF">HNAJ_LOCUS9781</name>
</gene>
<dbReference type="SUPFAM" id="SSF51004">
    <property type="entry name" value="C-terminal (heme d1) domain of cytochrome cd1-nitrite reductase"/>
    <property type="match status" value="1"/>
</dbReference>
<dbReference type="InterPro" id="IPR001680">
    <property type="entry name" value="WD40_rpt"/>
</dbReference>
<dbReference type="GO" id="GO:0000462">
    <property type="term" value="P:maturation of SSU-rRNA from tricistronic rRNA transcript (SSU-rRNA, 5.8S rRNA, LSU-rRNA)"/>
    <property type="evidence" value="ECO:0007669"/>
    <property type="project" value="InterPro"/>
</dbReference>
<evidence type="ECO:0000313" key="4">
    <source>
        <dbReference type="WBParaSite" id="HNAJ_0000978601-mRNA-1"/>
    </source>
</evidence>
<dbReference type="EMBL" id="UZAE01012746">
    <property type="protein sequence ID" value="VDO06449.1"/>
    <property type="molecule type" value="Genomic_DNA"/>
</dbReference>
<keyword evidence="3" id="KW-1185">Reference proteome</keyword>
<dbReference type="GO" id="GO:0032040">
    <property type="term" value="C:small-subunit processome"/>
    <property type="evidence" value="ECO:0007669"/>
    <property type="project" value="TreeGrafter"/>
</dbReference>
<dbReference type="PANTHER" id="PTHR44163:SF1">
    <property type="entry name" value="U3 SMALL NUCLEOLAR RNA-ASSOCIATED PROTEIN 4 HOMOLOG"/>
    <property type="match status" value="1"/>
</dbReference>
<dbReference type="STRING" id="102285.A0A158QIP5"/>
<dbReference type="SUPFAM" id="SSF50978">
    <property type="entry name" value="WD40 repeat-like"/>
    <property type="match status" value="1"/>
</dbReference>
<reference evidence="2 3" key="2">
    <citation type="submission" date="2018-11" db="EMBL/GenBank/DDBJ databases">
        <authorList>
            <consortium name="Pathogen Informatics"/>
        </authorList>
    </citation>
    <scope>NUCLEOTIDE SEQUENCE [LARGE SCALE GENOMIC DNA]</scope>
</reference>
<protein>
    <submittedName>
        <fullName evidence="4">WD_REPEATS_REGION domain-containing protein</fullName>
    </submittedName>
</protein>
<sequence>MQAPSKIPFDGFPLIEYFPKPFTSLARNKKGLIAASRIDGSIDIYDANEGFFVIHHIPSWILTSIEAVCWIDDRLFATGGEGRVYELQLYSPRPKASVLLPGGVPARCLVPGEGILVSGNDGGYINVIDVSDDQLDLKSCLASLDDKIVALALDDKNRKIVAASDAKGRVYIFSLENGSTLSTYFVGDEYAIAPTIVWSLLFVGNSLFSGDSKGNVSVWDVDIGVMASTFKTHTVDVLALAASSDQSTVFATGVDPTIRRFDLCITERNCKFASQKSWKFDPASGEPVVTLSRLGWTSNTQERRVRSISSSASSDNEVAAVDEAVDEMSTSRFFLDQSSADLFVTSSKGEKSLQSLSGLDKDFDSHLAVAAPQTRKRKMSTGLSEDQSDEASALPPASLMAFTPSSRCLVTVDSVSQSVNCRRLDTGVECWNLSRHSAVSTTTTDSTPVAPIHILKMAKFPGEHSSFILLAIASLDARVSIYLFKEGENSPPALLFTCPRAADPMRVGYHSRPVDIALLTGKFKARESENGDASSELKSFARCAVFYTSGQLVEWTLPISLVEGGVQLKGTPKTDLWLEEFWQQNSASWRRLMPRFGYLNYYYGGKIFLLGSKNLCLTIDRRKKVAPNDVQWALRLRNSKISDHCLHIFDNVKVNTLSCLSMNAVEHAVLPDRIAAITLNTVAAKAELPIPLKKKYFGT</sequence>
<reference evidence="4" key="1">
    <citation type="submission" date="2016-04" db="UniProtKB">
        <authorList>
            <consortium name="WormBaseParasite"/>
        </authorList>
    </citation>
    <scope>IDENTIFICATION</scope>
</reference>
<evidence type="ECO:0000256" key="1">
    <source>
        <dbReference type="SAM" id="MobiDB-lite"/>
    </source>
</evidence>
<dbReference type="InterPro" id="IPR036322">
    <property type="entry name" value="WD40_repeat_dom_sf"/>
</dbReference>
<dbReference type="PANTHER" id="PTHR44163">
    <property type="entry name" value="U3 SMALL NUCLEOLAR RNA-ASSOCIATED PROTEIN 4 HOMOLOG"/>
    <property type="match status" value="1"/>
</dbReference>
<dbReference type="AlphaFoldDB" id="A0A158QIP5"/>
<dbReference type="InterPro" id="IPR015943">
    <property type="entry name" value="WD40/YVTN_repeat-like_dom_sf"/>
</dbReference>
<dbReference type="WBParaSite" id="HNAJ_0000978601-mRNA-1">
    <property type="protein sequence ID" value="HNAJ_0000978601-mRNA-1"/>
    <property type="gene ID" value="HNAJ_0000978601"/>
</dbReference>
<dbReference type="GO" id="GO:0003723">
    <property type="term" value="F:RNA binding"/>
    <property type="evidence" value="ECO:0007669"/>
    <property type="project" value="TreeGrafter"/>
</dbReference>
<name>A0A158QIP5_RODNA</name>
<evidence type="ECO:0000313" key="2">
    <source>
        <dbReference type="EMBL" id="VDO06449.1"/>
    </source>
</evidence>
<feature type="region of interest" description="Disordered" evidence="1">
    <location>
        <begin position="371"/>
        <end position="391"/>
    </location>
</feature>
<dbReference type="OrthoDB" id="8883818at2759"/>
<dbReference type="SMART" id="SM00320">
    <property type="entry name" value="WD40"/>
    <property type="match status" value="4"/>
</dbReference>
<dbReference type="Proteomes" id="UP000278807">
    <property type="component" value="Unassembled WGS sequence"/>
</dbReference>
<accession>A0A158QIP5</accession>
<dbReference type="GO" id="GO:0034455">
    <property type="term" value="C:t-UTP complex"/>
    <property type="evidence" value="ECO:0007669"/>
    <property type="project" value="TreeGrafter"/>
</dbReference>
<dbReference type="Gene3D" id="2.130.10.10">
    <property type="entry name" value="YVTN repeat-like/Quinoprotein amine dehydrogenase"/>
    <property type="match status" value="2"/>
</dbReference>
<proteinExistence type="predicted"/>
<dbReference type="GO" id="GO:0030686">
    <property type="term" value="C:90S preribosome"/>
    <property type="evidence" value="ECO:0007669"/>
    <property type="project" value="InterPro"/>
</dbReference>
<dbReference type="InterPro" id="IPR011048">
    <property type="entry name" value="Haem_d1_sf"/>
</dbReference>
<evidence type="ECO:0000313" key="3">
    <source>
        <dbReference type="Proteomes" id="UP000278807"/>
    </source>
</evidence>
<organism evidence="4">
    <name type="scientific">Rodentolepis nana</name>
    <name type="common">Dwarf tapeworm</name>
    <name type="synonym">Hymenolepis nana</name>
    <dbReference type="NCBI Taxonomy" id="102285"/>
    <lineage>
        <taxon>Eukaryota</taxon>
        <taxon>Metazoa</taxon>
        <taxon>Spiralia</taxon>
        <taxon>Lophotrochozoa</taxon>
        <taxon>Platyhelminthes</taxon>
        <taxon>Cestoda</taxon>
        <taxon>Eucestoda</taxon>
        <taxon>Cyclophyllidea</taxon>
        <taxon>Hymenolepididae</taxon>
        <taxon>Rodentolepis</taxon>
    </lineage>
</organism>
<dbReference type="InterPro" id="IPR046351">
    <property type="entry name" value="UTP4"/>
</dbReference>